<protein>
    <submittedName>
        <fullName evidence="1">Uncharacterized protein</fullName>
    </submittedName>
</protein>
<name>A0A409XTB1_PSICY</name>
<keyword evidence="2" id="KW-1185">Reference proteome</keyword>
<organism evidence="1 2">
    <name type="scientific">Psilocybe cyanescens</name>
    <dbReference type="NCBI Taxonomy" id="93625"/>
    <lineage>
        <taxon>Eukaryota</taxon>
        <taxon>Fungi</taxon>
        <taxon>Dikarya</taxon>
        <taxon>Basidiomycota</taxon>
        <taxon>Agaricomycotina</taxon>
        <taxon>Agaricomycetes</taxon>
        <taxon>Agaricomycetidae</taxon>
        <taxon>Agaricales</taxon>
        <taxon>Agaricineae</taxon>
        <taxon>Strophariaceae</taxon>
        <taxon>Psilocybe</taxon>
    </lineage>
</organism>
<dbReference type="InParanoid" id="A0A409XTB1"/>
<accession>A0A409XTB1</accession>
<dbReference type="AlphaFoldDB" id="A0A409XTB1"/>
<dbReference type="Proteomes" id="UP000283269">
    <property type="component" value="Unassembled WGS sequence"/>
</dbReference>
<reference evidence="1 2" key="1">
    <citation type="journal article" date="2018" name="Evol. Lett.">
        <title>Horizontal gene cluster transfer increased hallucinogenic mushroom diversity.</title>
        <authorList>
            <person name="Reynolds H.T."/>
            <person name="Vijayakumar V."/>
            <person name="Gluck-Thaler E."/>
            <person name="Korotkin H.B."/>
            <person name="Matheny P.B."/>
            <person name="Slot J.C."/>
        </authorList>
    </citation>
    <scope>NUCLEOTIDE SEQUENCE [LARGE SCALE GENOMIC DNA]</scope>
    <source>
        <strain evidence="1 2">2631</strain>
    </source>
</reference>
<sequence length="137" mass="14152">MIAIKWMSVLSTSSFFPTTAISPFPFSLCRLALFTTAIVTITTVPHLPLPFSPCDGLVITVCEADWVAAALLLLKIGREGDLGGTGEGGADPCVNGVRHCCHLILPPPLLPAQAAPPHPSVATTLPTASAIATQVAP</sequence>
<evidence type="ECO:0000313" key="1">
    <source>
        <dbReference type="EMBL" id="PPQ93937.1"/>
    </source>
</evidence>
<gene>
    <name evidence="1" type="ORF">CVT25_015704</name>
</gene>
<comment type="caution">
    <text evidence="1">The sequence shown here is derived from an EMBL/GenBank/DDBJ whole genome shotgun (WGS) entry which is preliminary data.</text>
</comment>
<evidence type="ECO:0000313" key="2">
    <source>
        <dbReference type="Proteomes" id="UP000283269"/>
    </source>
</evidence>
<dbReference type="EMBL" id="NHYD01000542">
    <property type="protein sequence ID" value="PPQ93937.1"/>
    <property type="molecule type" value="Genomic_DNA"/>
</dbReference>
<proteinExistence type="predicted"/>